<dbReference type="InterPro" id="IPR029058">
    <property type="entry name" value="AB_hydrolase_fold"/>
</dbReference>
<dbReference type="EMBL" id="CP071793">
    <property type="protein sequence ID" value="QTD49136.1"/>
    <property type="molecule type" value="Genomic_DNA"/>
</dbReference>
<dbReference type="AlphaFoldDB" id="A0A8A4TGT8"/>
<keyword evidence="2" id="KW-0378">Hydrolase</keyword>
<evidence type="ECO:0000313" key="2">
    <source>
        <dbReference type="EMBL" id="QTD49136.1"/>
    </source>
</evidence>
<name>A0A8A4TGT8_SULCO</name>
<dbReference type="Proteomes" id="UP000663929">
    <property type="component" value="Chromosome"/>
</dbReference>
<dbReference type="GO" id="GO:0016787">
    <property type="term" value="F:hydrolase activity"/>
    <property type="evidence" value="ECO:0007669"/>
    <property type="project" value="UniProtKB-KW"/>
</dbReference>
<evidence type="ECO:0000259" key="1">
    <source>
        <dbReference type="Pfam" id="PF12146"/>
    </source>
</evidence>
<proteinExistence type="predicted"/>
<reference evidence="2" key="1">
    <citation type="submission" date="2021-03" db="EMBL/GenBank/DDBJ databases">
        <title>Acanthopleuribacteraceae sp. M133.</title>
        <authorList>
            <person name="Wang G."/>
        </authorList>
    </citation>
    <scope>NUCLEOTIDE SEQUENCE</scope>
    <source>
        <strain evidence="2">M133</strain>
    </source>
</reference>
<dbReference type="Gene3D" id="3.40.50.1820">
    <property type="entry name" value="alpha/beta hydrolase"/>
    <property type="match status" value="1"/>
</dbReference>
<dbReference type="SUPFAM" id="SSF53474">
    <property type="entry name" value="alpha/beta-Hydrolases"/>
    <property type="match status" value="1"/>
</dbReference>
<protein>
    <submittedName>
        <fullName evidence="2">Alpha/beta hydrolase</fullName>
    </submittedName>
</protein>
<keyword evidence="3" id="KW-1185">Reference proteome</keyword>
<dbReference type="Pfam" id="PF12146">
    <property type="entry name" value="Hydrolase_4"/>
    <property type="match status" value="1"/>
</dbReference>
<dbReference type="RefSeq" id="WP_237378777.1">
    <property type="nucleotide sequence ID" value="NZ_CP071793.1"/>
</dbReference>
<accession>A0A8A4TGT8</accession>
<dbReference type="InterPro" id="IPR022742">
    <property type="entry name" value="Hydrolase_4"/>
</dbReference>
<dbReference type="KEGG" id="scor:J3U87_26420"/>
<sequence length="254" mass="27292">MKSTKLQFTNANGEKLAARLDSPKDTDPKAYALFAHCFTCSKNLAAVGHISRALTGAGYGVLRFDFTGLGESEGQFGDTNFSSNLLDLEHAAQLLAETRQAPKLLIGHSLGGAAVLNAAGKLESIRAVATIGAPAHPVHVKHLVQEQEEEIRDRGQATVCIGGRPFEIREHFLDDLLAHDAARNIGRLGKALLVCHAPFDQIVGIDNAADIFQAAKHPKSFLSLDNADHLLSRAEDARYAGAMIASWAARYTDD</sequence>
<feature type="domain" description="Serine aminopeptidase S33" evidence="1">
    <location>
        <begin position="45"/>
        <end position="139"/>
    </location>
</feature>
<gene>
    <name evidence="2" type="ORF">J3U87_26420</name>
</gene>
<evidence type="ECO:0000313" key="3">
    <source>
        <dbReference type="Proteomes" id="UP000663929"/>
    </source>
</evidence>
<organism evidence="2 3">
    <name type="scientific">Sulfidibacter corallicola</name>
    <dbReference type="NCBI Taxonomy" id="2818388"/>
    <lineage>
        <taxon>Bacteria</taxon>
        <taxon>Pseudomonadati</taxon>
        <taxon>Acidobacteriota</taxon>
        <taxon>Holophagae</taxon>
        <taxon>Acanthopleuribacterales</taxon>
        <taxon>Acanthopleuribacteraceae</taxon>
        <taxon>Sulfidibacter</taxon>
    </lineage>
</organism>